<evidence type="ECO:0000313" key="18">
    <source>
        <dbReference type="EMBL" id="PIK36469.1"/>
    </source>
</evidence>
<feature type="non-terminal residue" evidence="18">
    <location>
        <position position="1"/>
    </location>
</feature>
<sequence>CHLNDLENIPVFLVIGLLYVAINPVASTAILHYRIFTAARFIHNVAYLLPLPPAMPRLRFHHRGLGHCIHPWASKS</sequence>
<dbReference type="SUPFAM" id="SSF161084">
    <property type="entry name" value="MAPEG domain-like"/>
    <property type="match status" value="1"/>
</dbReference>
<evidence type="ECO:0000256" key="16">
    <source>
        <dbReference type="ARBA" id="ARBA00049385"/>
    </source>
</evidence>
<evidence type="ECO:0000256" key="2">
    <source>
        <dbReference type="ARBA" id="ARBA00004294"/>
    </source>
</evidence>
<dbReference type="Proteomes" id="UP000230750">
    <property type="component" value="Unassembled WGS sequence"/>
</dbReference>
<dbReference type="Pfam" id="PF01124">
    <property type="entry name" value="MAPEG"/>
    <property type="match status" value="1"/>
</dbReference>
<dbReference type="EC" id="2.5.1.18" evidence="5"/>
<keyword evidence="7 17" id="KW-0812">Transmembrane</keyword>
<evidence type="ECO:0000256" key="3">
    <source>
        <dbReference type="ARBA" id="ARBA00004477"/>
    </source>
</evidence>
<organism evidence="18 19">
    <name type="scientific">Stichopus japonicus</name>
    <name type="common">Sea cucumber</name>
    <dbReference type="NCBI Taxonomy" id="307972"/>
    <lineage>
        <taxon>Eukaryota</taxon>
        <taxon>Metazoa</taxon>
        <taxon>Echinodermata</taxon>
        <taxon>Eleutherozoa</taxon>
        <taxon>Echinozoa</taxon>
        <taxon>Holothuroidea</taxon>
        <taxon>Aspidochirotacea</taxon>
        <taxon>Aspidochirotida</taxon>
        <taxon>Stichopodidae</taxon>
        <taxon>Apostichopus</taxon>
    </lineage>
</organism>
<comment type="subcellular location">
    <subcellularLocation>
        <location evidence="3">Endoplasmic reticulum membrane</location>
        <topology evidence="3">Multi-pass membrane protein</topology>
    </subcellularLocation>
    <subcellularLocation>
        <location evidence="2">Mitochondrion outer membrane</location>
    </subcellularLocation>
</comment>
<comment type="catalytic activity">
    <reaction evidence="16">
        <text>RX + glutathione = an S-substituted glutathione + a halide anion + H(+)</text>
        <dbReference type="Rhea" id="RHEA:16437"/>
        <dbReference type="ChEBI" id="CHEBI:15378"/>
        <dbReference type="ChEBI" id="CHEBI:16042"/>
        <dbReference type="ChEBI" id="CHEBI:17792"/>
        <dbReference type="ChEBI" id="CHEBI:57925"/>
        <dbReference type="ChEBI" id="CHEBI:90779"/>
        <dbReference type="EC" id="2.5.1.18"/>
    </reaction>
    <physiologicalReaction direction="left-to-right" evidence="16">
        <dbReference type="Rhea" id="RHEA:16438"/>
    </physiologicalReaction>
</comment>
<evidence type="ECO:0000256" key="5">
    <source>
        <dbReference type="ARBA" id="ARBA00012452"/>
    </source>
</evidence>
<keyword evidence="10 17" id="KW-1133">Transmembrane helix</keyword>
<dbReference type="OrthoDB" id="193139at2759"/>
<keyword evidence="8" id="KW-1000">Mitochondrion outer membrane</keyword>
<evidence type="ECO:0000256" key="14">
    <source>
        <dbReference type="ARBA" id="ARBA00038540"/>
    </source>
</evidence>
<dbReference type="GO" id="GO:0005789">
    <property type="term" value="C:endoplasmic reticulum membrane"/>
    <property type="evidence" value="ECO:0007669"/>
    <property type="project" value="UniProtKB-SubCell"/>
</dbReference>
<comment type="function">
    <text evidence="1">Conjugation of reduced glutathione to a wide number of exogenous and endogenous hydrophobic electrophiles.</text>
</comment>
<evidence type="ECO:0000256" key="11">
    <source>
        <dbReference type="ARBA" id="ARBA00022990"/>
    </source>
</evidence>
<keyword evidence="6" id="KW-0808">Transferase</keyword>
<dbReference type="EMBL" id="MRZV01001671">
    <property type="protein sequence ID" value="PIK36469.1"/>
    <property type="molecule type" value="Genomic_DNA"/>
</dbReference>
<dbReference type="PANTHER" id="PTHR10689:SF6">
    <property type="entry name" value="MICROSOMAL GLUTATHIONE S-TRANSFERASE 1"/>
    <property type="match status" value="1"/>
</dbReference>
<evidence type="ECO:0000256" key="6">
    <source>
        <dbReference type="ARBA" id="ARBA00022679"/>
    </source>
</evidence>
<dbReference type="InterPro" id="IPR040162">
    <property type="entry name" value="MGST1-like"/>
</dbReference>
<evidence type="ECO:0000256" key="12">
    <source>
        <dbReference type="ARBA" id="ARBA00023128"/>
    </source>
</evidence>
<evidence type="ECO:0000256" key="13">
    <source>
        <dbReference type="ARBA" id="ARBA00023136"/>
    </source>
</evidence>
<keyword evidence="12" id="KW-0496">Mitochondrion</keyword>
<dbReference type="GO" id="GO:0004364">
    <property type="term" value="F:glutathione transferase activity"/>
    <property type="evidence" value="ECO:0007669"/>
    <property type="project" value="UniProtKB-EC"/>
</dbReference>
<keyword evidence="9" id="KW-0256">Endoplasmic reticulum</keyword>
<dbReference type="STRING" id="307972.A0A2G8JL89"/>
<evidence type="ECO:0000256" key="10">
    <source>
        <dbReference type="ARBA" id="ARBA00022989"/>
    </source>
</evidence>
<dbReference type="AlphaFoldDB" id="A0A2G8JL89"/>
<dbReference type="InterPro" id="IPR023352">
    <property type="entry name" value="MAPEG-like_dom_sf"/>
</dbReference>
<evidence type="ECO:0000256" key="15">
    <source>
        <dbReference type="ARBA" id="ARBA00039397"/>
    </source>
</evidence>
<feature type="transmembrane region" description="Helical" evidence="17">
    <location>
        <begin position="12"/>
        <end position="33"/>
    </location>
</feature>
<name>A0A2G8JL89_STIJA</name>
<evidence type="ECO:0000256" key="1">
    <source>
        <dbReference type="ARBA" id="ARBA00003701"/>
    </source>
</evidence>
<evidence type="ECO:0000256" key="4">
    <source>
        <dbReference type="ARBA" id="ARBA00010459"/>
    </source>
</evidence>
<keyword evidence="13 17" id="KW-0472">Membrane</keyword>
<accession>A0A2G8JL89</accession>
<dbReference type="Gene3D" id="1.20.120.550">
    <property type="entry name" value="Membrane associated eicosanoid/glutathione metabolism-like domain"/>
    <property type="match status" value="1"/>
</dbReference>
<evidence type="ECO:0000256" key="9">
    <source>
        <dbReference type="ARBA" id="ARBA00022824"/>
    </source>
</evidence>
<evidence type="ECO:0000256" key="8">
    <source>
        <dbReference type="ARBA" id="ARBA00022787"/>
    </source>
</evidence>
<gene>
    <name evidence="18" type="ORF">BSL78_26711</name>
</gene>
<comment type="subunit">
    <text evidence="14">Homotrimer; The trimer binds only one molecule of glutathione.</text>
</comment>
<evidence type="ECO:0000256" key="7">
    <source>
        <dbReference type="ARBA" id="ARBA00022692"/>
    </source>
</evidence>
<keyword evidence="19" id="KW-1185">Reference proteome</keyword>
<comment type="similarity">
    <text evidence="4">Belongs to the MAPEG family.</text>
</comment>
<reference evidence="18 19" key="1">
    <citation type="journal article" date="2017" name="PLoS Biol.">
        <title>The sea cucumber genome provides insights into morphological evolution and visceral regeneration.</title>
        <authorList>
            <person name="Zhang X."/>
            <person name="Sun L."/>
            <person name="Yuan J."/>
            <person name="Sun Y."/>
            <person name="Gao Y."/>
            <person name="Zhang L."/>
            <person name="Li S."/>
            <person name="Dai H."/>
            <person name="Hamel J.F."/>
            <person name="Liu C."/>
            <person name="Yu Y."/>
            <person name="Liu S."/>
            <person name="Lin W."/>
            <person name="Guo K."/>
            <person name="Jin S."/>
            <person name="Xu P."/>
            <person name="Storey K.B."/>
            <person name="Huan P."/>
            <person name="Zhang T."/>
            <person name="Zhou Y."/>
            <person name="Zhang J."/>
            <person name="Lin C."/>
            <person name="Li X."/>
            <person name="Xing L."/>
            <person name="Huo D."/>
            <person name="Sun M."/>
            <person name="Wang L."/>
            <person name="Mercier A."/>
            <person name="Li F."/>
            <person name="Yang H."/>
            <person name="Xiang J."/>
        </authorList>
    </citation>
    <scope>NUCLEOTIDE SEQUENCE [LARGE SCALE GENOMIC DNA]</scope>
    <source>
        <strain evidence="18">Shaxun</strain>
        <tissue evidence="18">Muscle</tissue>
    </source>
</reference>
<evidence type="ECO:0000313" key="19">
    <source>
        <dbReference type="Proteomes" id="UP000230750"/>
    </source>
</evidence>
<dbReference type="PANTHER" id="PTHR10689">
    <property type="entry name" value="MICROSOMAL GLUTATHIONE S-TRANSFERASE 1"/>
    <property type="match status" value="1"/>
</dbReference>
<proteinExistence type="inferred from homology"/>
<comment type="caution">
    <text evidence="18">The sequence shown here is derived from an EMBL/GenBank/DDBJ whole genome shotgun (WGS) entry which is preliminary data.</text>
</comment>
<dbReference type="GO" id="GO:0005741">
    <property type="term" value="C:mitochondrial outer membrane"/>
    <property type="evidence" value="ECO:0007669"/>
    <property type="project" value="UniProtKB-SubCell"/>
</dbReference>
<dbReference type="InterPro" id="IPR001129">
    <property type="entry name" value="Membr-assoc_MAPEG"/>
</dbReference>
<keyword evidence="11" id="KW-0007">Acetylation</keyword>
<evidence type="ECO:0000256" key="17">
    <source>
        <dbReference type="SAM" id="Phobius"/>
    </source>
</evidence>
<protein>
    <recommendedName>
        <fullName evidence="15">Microsomal glutathione S-transferase 1</fullName>
        <ecNumber evidence="5">2.5.1.18</ecNumber>
    </recommendedName>
</protein>